<evidence type="ECO:0000259" key="5">
    <source>
        <dbReference type="Pfam" id="PF03968"/>
    </source>
</evidence>
<dbReference type="AlphaFoldDB" id="A0AAV3EWW9"/>
<dbReference type="HAMAP" id="MF_01914">
    <property type="entry name" value="LPS_assembly_LptA"/>
    <property type="match status" value="1"/>
</dbReference>
<dbReference type="PANTHER" id="PTHR36504">
    <property type="entry name" value="LIPOPOLYSACCHARIDE EXPORT SYSTEM PROTEIN LPTA"/>
    <property type="match status" value="1"/>
</dbReference>
<dbReference type="GO" id="GO:0043165">
    <property type="term" value="P:Gram-negative-bacterium-type cell outer membrane assembly"/>
    <property type="evidence" value="ECO:0007669"/>
    <property type="project" value="UniProtKB-UniRule"/>
</dbReference>
<keyword evidence="1 4" id="KW-0813">Transport</keyword>
<evidence type="ECO:0000256" key="4">
    <source>
        <dbReference type="HAMAP-Rule" id="MF_01914"/>
    </source>
</evidence>
<sequence length="165" mass="18326" precursor="true">MKLSHVSLLASLLFSASSWALSSDTEQPIHINSNSQNFDMQSNQVTFTGDVTLKQGSIEIFADKIVVIRPQGKEGREVLEAYGKPTRFSQLTDDGKTLKGKANKLRYELENEFLKMTDSAELTQDGSIIKGKVITYNMKTQKLIADGGKDDRVTTILQPSQLNNK</sequence>
<feature type="signal peptide" evidence="4">
    <location>
        <begin position="1"/>
        <end position="20"/>
    </location>
</feature>
<dbReference type="Gene3D" id="2.60.450.10">
    <property type="entry name" value="Lipopolysaccharide (LPS) transport protein A like domain"/>
    <property type="match status" value="1"/>
</dbReference>
<evidence type="ECO:0000313" key="6">
    <source>
        <dbReference type="EMBL" id="EHN71199.1"/>
    </source>
</evidence>
<evidence type="ECO:0000313" key="7">
    <source>
        <dbReference type="Proteomes" id="UP000004521"/>
    </source>
</evidence>
<dbReference type="EMBL" id="AHIH01000002">
    <property type="protein sequence ID" value="EHN71199.1"/>
    <property type="molecule type" value="Genomic_DNA"/>
</dbReference>
<comment type="subcellular location">
    <subcellularLocation>
        <location evidence="4">Periplasm</location>
    </subcellularLocation>
</comment>
<protein>
    <recommendedName>
        <fullName evidence="4">Lipopolysaccharide export system protein LptA</fullName>
    </recommendedName>
</protein>
<proteinExistence type="inferred from homology"/>
<keyword evidence="2 4" id="KW-0732">Signal</keyword>
<name>A0AAV3EWW9_ALIFS</name>
<comment type="caution">
    <text evidence="6">The sequence shown here is derived from an EMBL/GenBank/DDBJ whole genome shotgun (WGS) entry which is preliminary data.</text>
</comment>
<dbReference type="GO" id="GO:0030288">
    <property type="term" value="C:outer membrane-bounded periplasmic space"/>
    <property type="evidence" value="ECO:0007669"/>
    <property type="project" value="TreeGrafter"/>
</dbReference>
<gene>
    <name evidence="4" type="primary">lptA</name>
    <name evidence="6" type="ORF">VFSR5_0372</name>
</gene>
<dbReference type="GO" id="GO:0015920">
    <property type="term" value="P:lipopolysaccharide transport"/>
    <property type="evidence" value="ECO:0007669"/>
    <property type="project" value="UniProtKB-UniRule"/>
</dbReference>
<reference evidence="6 7" key="1">
    <citation type="journal article" date="2012" name="J. Bacteriol.">
        <title>Draft Genome Sequence of Vibrio fischeri SR5, a Strain Isolated from the Light Organ of the Mediterranean Squid Sepiola robusta.</title>
        <authorList>
            <person name="Gyllborg M.C."/>
            <person name="Sahl J.W."/>
            <person name="Cronin D.C.III."/>
            <person name="Rasko D.A."/>
            <person name="Mandel M.J."/>
        </authorList>
    </citation>
    <scope>NUCLEOTIDE SEQUENCE [LARGE SCALE GENOMIC DNA]</scope>
    <source>
        <strain evidence="6 7">SR5</strain>
    </source>
</reference>
<feature type="chain" id="PRO_5043066675" description="Lipopolysaccharide export system protein LptA" evidence="4">
    <location>
        <begin position="21"/>
        <end position="165"/>
    </location>
</feature>
<dbReference type="PANTHER" id="PTHR36504:SF1">
    <property type="entry name" value="LIPOPOLYSACCHARIDE EXPORT SYSTEM PROTEIN LPTA"/>
    <property type="match status" value="1"/>
</dbReference>
<comment type="function">
    <text evidence="4">Involved in the assembly of lipopolysaccharide (LPS). Required for the translocation of LPS from the inner membrane to the outer membrane. May form a bridge between the inner membrane and the outer membrane, via interactions with LptC and LptD, thereby facilitating LPS transfer across the periplasm.</text>
</comment>
<dbReference type="InterPro" id="IPR014340">
    <property type="entry name" value="LptA"/>
</dbReference>
<evidence type="ECO:0000256" key="3">
    <source>
        <dbReference type="ARBA" id="ARBA00022764"/>
    </source>
</evidence>
<comment type="subunit">
    <text evidence="4">Component of the lipopolysaccharide transport and assembly complex.</text>
</comment>
<dbReference type="RefSeq" id="WP_005417498.1">
    <property type="nucleotide sequence ID" value="NZ_CM001400.1"/>
</dbReference>
<accession>A0AAV3EWW9</accession>
<dbReference type="InterPro" id="IPR005653">
    <property type="entry name" value="OstA-like_N"/>
</dbReference>
<dbReference type="NCBIfam" id="TIGR03002">
    <property type="entry name" value="outer_YhbN_LptA"/>
    <property type="match status" value="1"/>
</dbReference>
<comment type="similarity">
    <text evidence="4">Belongs to the LptA family.</text>
</comment>
<evidence type="ECO:0000256" key="1">
    <source>
        <dbReference type="ARBA" id="ARBA00022448"/>
    </source>
</evidence>
<keyword evidence="3 4" id="KW-0574">Periplasm</keyword>
<dbReference type="Pfam" id="PF03968">
    <property type="entry name" value="LptD_N"/>
    <property type="match status" value="1"/>
</dbReference>
<evidence type="ECO:0000256" key="2">
    <source>
        <dbReference type="ARBA" id="ARBA00022729"/>
    </source>
</evidence>
<dbReference type="InterPro" id="IPR052037">
    <property type="entry name" value="LPS_export_LptA"/>
</dbReference>
<dbReference type="GO" id="GO:0009279">
    <property type="term" value="C:cell outer membrane"/>
    <property type="evidence" value="ECO:0007669"/>
    <property type="project" value="TreeGrafter"/>
</dbReference>
<dbReference type="GO" id="GO:0001530">
    <property type="term" value="F:lipopolysaccharide binding"/>
    <property type="evidence" value="ECO:0007669"/>
    <property type="project" value="InterPro"/>
</dbReference>
<dbReference type="Proteomes" id="UP000004521">
    <property type="component" value="Chromosome I"/>
</dbReference>
<feature type="domain" description="Organic solvent tolerance-like N-terminal" evidence="5">
    <location>
        <begin position="30"/>
        <end position="142"/>
    </location>
</feature>
<organism evidence="6 7">
    <name type="scientific">Aliivibrio fischeri SR5</name>
    <dbReference type="NCBI Taxonomy" id="1088719"/>
    <lineage>
        <taxon>Bacteria</taxon>
        <taxon>Pseudomonadati</taxon>
        <taxon>Pseudomonadota</taxon>
        <taxon>Gammaproteobacteria</taxon>
        <taxon>Vibrionales</taxon>
        <taxon>Vibrionaceae</taxon>
        <taxon>Aliivibrio</taxon>
    </lineage>
</organism>
<dbReference type="GO" id="GO:0017089">
    <property type="term" value="F:glycolipid transfer activity"/>
    <property type="evidence" value="ECO:0007669"/>
    <property type="project" value="TreeGrafter"/>
</dbReference>